<gene>
    <name evidence="9" type="ORF">FM121_09105</name>
</gene>
<dbReference type="UniPathway" id="UPA00148"/>
<dbReference type="InterPro" id="IPR003043">
    <property type="entry name" value="Uropor_MeTrfase_CS"/>
</dbReference>
<dbReference type="EC" id="2.1.1.130" evidence="9"/>
<dbReference type="InterPro" id="IPR006364">
    <property type="entry name" value="CobI/CbiL/CobIJ_dom"/>
</dbReference>
<dbReference type="NCBIfam" id="NF004059">
    <property type="entry name" value="PRK05576.1-2"/>
    <property type="match status" value="1"/>
</dbReference>
<dbReference type="Proteomes" id="UP000195918">
    <property type="component" value="Unassembled WGS sequence"/>
</dbReference>
<dbReference type="EMBL" id="FWFD01000013">
    <property type="protein sequence ID" value="SLM86235.1"/>
    <property type="molecule type" value="Genomic_DNA"/>
</dbReference>
<evidence type="ECO:0000259" key="8">
    <source>
        <dbReference type="Pfam" id="PF00590"/>
    </source>
</evidence>
<dbReference type="GO" id="GO:0009236">
    <property type="term" value="P:cobalamin biosynthetic process"/>
    <property type="evidence" value="ECO:0007669"/>
    <property type="project" value="UniProtKB-UniRule"/>
</dbReference>
<dbReference type="PROSITE" id="PS00839">
    <property type="entry name" value="SUMT_1"/>
    <property type="match status" value="1"/>
</dbReference>
<organism evidence="9 10">
    <name type="scientific">Vagococcus fluvialis bH819</name>
    <dbReference type="NCBI Taxonomy" id="1255619"/>
    <lineage>
        <taxon>Bacteria</taxon>
        <taxon>Bacillati</taxon>
        <taxon>Bacillota</taxon>
        <taxon>Bacilli</taxon>
        <taxon>Lactobacillales</taxon>
        <taxon>Enterococcaceae</taxon>
        <taxon>Vagococcus</taxon>
    </lineage>
</organism>
<evidence type="ECO:0000256" key="4">
    <source>
        <dbReference type="ARBA" id="ARBA00022603"/>
    </source>
</evidence>
<dbReference type="PANTHER" id="PTHR43467">
    <property type="entry name" value="COBALT-PRECORRIN-2 C(20)-METHYLTRANSFERASE"/>
    <property type="match status" value="1"/>
</dbReference>
<dbReference type="PIRSF" id="PIRSF036427">
    <property type="entry name" value="Precrrn-2_mtase"/>
    <property type="match status" value="1"/>
</dbReference>
<evidence type="ECO:0000256" key="7">
    <source>
        <dbReference type="PIRNR" id="PIRNR036427"/>
    </source>
</evidence>
<name>A0A1X6WPL9_9ENTE</name>
<dbReference type="InterPro" id="IPR014776">
    <property type="entry name" value="4pyrrole_Mease_sub2"/>
</dbReference>
<dbReference type="AlphaFoldDB" id="A0A1X6WPL9"/>
<sequence length="234" mass="26247">MAKFYGIGTGPGDSDLLTIRGKKVLEKIDYLYTPEPKKKGKSLALSIVSPYLPETLEIKQRHFPMVTDLSVKEEAWDLVAQEILEDVRSGKNVGFVTLGDPMVYSTYSYLLERLSDVIETETIPGISSFSSMSNILQIPLVMDEETYSVVPATANEEVIKTALETFSTVIIMKVSVELPKIKRMLEEQDLLDSAVLISNASMENEVIMMGLESLDETKRISYFSTIIVYKTRKI</sequence>
<keyword evidence="5 9" id="KW-0808">Transferase</keyword>
<dbReference type="GO" id="GO:0030788">
    <property type="term" value="F:precorrin-2 C20-methyltransferase activity"/>
    <property type="evidence" value="ECO:0007669"/>
    <property type="project" value="UniProtKB-EC"/>
</dbReference>
<dbReference type="OrthoDB" id="9804789at2"/>
<keyword evidence="4 9" id="KW-0489">Methyltransferase</keyword>
<proteinExistence type="inferred from homology"/>
<reference evidence="10" key="1">
    <citation type="submission" date="2017-02" db="EMBL/GenBank/DDBJ databases">
        <authorList>
            <person name="Dridi B."/>
        </authorList>
    </citation>
    <scope>NUCLEOTIDE SEQUENCE [LARGE SCALE GENOMIC DNA]</scope>
    <source>
        <strain evidence="10">bH819</strain>
    </source>
</reference>
<evidence type="ECO:0000256" key="5">
    <source>
        <dbReference type="ARBA" id="ARBA00022679"/>
    </source>
</evidence>
<dbReference type="InterPro" id="IPR000878">
    <property type="entry name" value="4pyrrol_Mease"/>
</dbReference>
<evidence type="ECO:0000256" key="3">
    <source>
        <dbReference type="ARBA" id="ARBA00022573"/>
    </source>
</evidence>
<keyword evidence="3" id="KW-0169">Cobalamin biosynthesis</keyword>
<comment type="similarity">
    <text evidence="2 7">Belongs to the precorrin methyltransferase family.</text>
</comment>
<dbReference type="Gene3D" id="3.40.1010.10">
    <property type="entry name" value="Cobalt-precorrin-4 Transmethylase, Domain 1"/>
    <property type="match status" value="1"/>
</dbReference>
<dbReference type="GO" id="GO:0032259">
    <property type="term" value="P:methylation"/>
    <property type="evidence" value="ECO:0007669"/>
    <property type="project" value="UniProtKB-KW"/>
</dbReference>
<dbReference type="Pfam" id="PF00590">
    <property type="entry name" value="TP_methylase"/>
    <property type="match status" value="1"/>
</dbReference>
<dbReference type="SUPFAM" id="SSF53790">
    <property type="entry name" value="Tetrapyrrole methylase"/>
    <property type="match status" value="1"/>
</dbReference>
<comment type="pathway">
    <text evidence="1">Cofactor biosynthesis; adenosylcobalamin biosynthesis.</text>
</comment>
<dbReference type="NCBIfam" id="TIGR01467">
    <property type="entry name" value="cobI_cbiL"/>
    <property type="match status" value="1"/>
</dbReference>
<dbReference type="InterPro" id="IPR012382">
    <property type="entry name" value="CobI/CbiL"/>
</dbReference>
<protein>
    <submittedName>
        <fullName evidence="9">Cobalt-precorrin-2 C20-methyltransferase</fullName>
        <ecNumber evidence="9">2.1.1.130</ecNumber>
    </submittedName>
</protein>
<dbReference type="InterPro" id="IPR014777">
    <property type="entry name" value="4pyrrole_Mease_sub1"/>
</dbReference>
<evidence type="ECO:0000256" key="2">
    <source>
        <dbReference type="ARBA" id="ARBA00005879"/>
    </source>
</evidence>
<accession>A0A1X6WPL9</accession>
<dbReference type="PANTHER" id="PTHR43467:SF2">
    <property type="entry name" value="COBALT-PRECORRIN-2 C(20)-METHYLTRANSFERASE"/>
    <property type="match status" value="1"/>
</dbReference>
<evidence type="ECO:0000313" key="9">
    <source>
        <dbReference type="EMBL" id="SLM86235.1"/>
    </source>
</evidence>
<keyword evidence="10" id="KW-1185">Reference proteome</keyword>
<evidence type="ECO:0000256" key="6">
    <source>
        <dbReference type="ARBA" id="ARBA00022691"/>
    </source>
</evidence>
<evidence type="ECO:0000256" key="1">
    <source>
        <dbReference type="ARBA" id="ARBA00004953"/>
    </source>
</evidence>
<dbReference type="Gene3D" id="3.30.950.10">
    <property type="entry name" value="Methyltransferase, Cobalt-precorrin-4 Transmethylase, Domain 2"/>
    <property type="match status" value="1"/>
</dbReference>
<dbReference type="RefSeq" id="WP_086951857.1">
    <property type="nucleotide sequence ID" value="NZ_FWFD01000013.1"/>
</dbReference>
<keyword evidence="6" id="KW-0949">S-adenosyl-L-methionine</keyword>
<dbReference type="CDD" id="cd11645">
    <property type="entry name" value="Precorrin_2_C20_MT"/>
    <property type="match status" value="1"/>
</dbReference>
<dbReference type="InterPro" id="IPR035996">
    <property type="entry name" value="4pyrrol_Methylase_sf"/>
</dbReference>
<feature type="domain" description="Tetrapyrrole methylase" evidence="8">
    <location>
        <begin position="3"/>
        <end position="208"/>
    </location>
</feature>
<evidence type="ECO:0000313" key="10">
    <source>
        <dbReference type="Proteomes" id="UP000195918"/>
    </source>
</evidence>